<dbReference type="PATRIC" id="fig|445709.3.peg.3141"/>
<keyword evidence="2" id="KW-0378">Hydrolase</keyword>
<dbReference type="RefSeq" id="WP_047215201.1">
    <property type="nucleotide sequence ID" value="NZ_CP011568.3"/>
</dbReference>
<name>A0A0G3ETF1_9BURK</name>
<sequence>MNALEQQLNYPMGDTLPPGGKVQQVAPGVMWARMPLPFALDHINLWLLRDRIDGREGWTVVDCGITHEQIKACWEEIFADALGGLPVLRVIVTHCHPDHLGLAHWLCEGGEQRRWQARLWMTLGEYAWGRVMSSGDSHGSNAGGEFAARHFKANGLTDEATLQKIRERKNYYSNLVPSVPGQYRRIREADVLTIGGHGWRVITGFGHSPEHASLYCEDLNVLISGDMVLPRISTNVSVFDIEPEGNALRLFLDSLQTFEPLPADCLVLPSHGKPFQGLHTRLGQLRDHHAARLAEVREACAAKPCSAADIVPVMFRRPLDMHQMTFALGEALAHLHALWLDGELARERGDDGVWRFAPRQA</sequence>
<dbReference type="InterPro" id="IPR001279">
    <property type="entry name" value="Metallo-B-lactamas"/>
</dbReference>
<dbReference type="PANTHER" id="PTHR23131:SF4">
    <property type="entry name" value="METALLO-BETA-LACTAMASE SUPERFAMILY POTEIN"/>
    <property type="match status" value="1"/>
</dbReference>
<dbReference type="STRING" id="445709.ABW99_14845"/>
<dbReference type="Gene3D" id="3.60.15.10">
    <property type="entry name" value="Ribonuclease Z/Hydroxyacylglutathione hydrolase-like"/>
    <property type="match status" value="1"/>
</dbReference>
<organism evidence="2 3">
    <name type="scientific">Pandoraea thiooxydans</name>
    <dbReference type="NCBI Taxonomy" id="445709"/>
    <lineage>
        <taxon>Bacteria</taxon>
        <taxon>Pseudomonadati</taxon>
        <taxon>Pseudomonadota</taxon>
        <taxon>Betaproteobacteria</taxon>
        <taxon>Burkholderiales</taxon>
        <taxon>Burkholderiaceae</taxon>
        <taxon>Pandoraea</taxon>
    </lineage>
</organism>
<gene>
    <name evidence="2" type="ORF">ABW99_14845</name>
</gene>
<dbReference type="InterPro" id="IPR036388">
    <property type="entry name" value="WH-like_DNA-bd_sf"/>
</dbReference>
<dbReference type="SMART" id="SM00849">
    <property type="entry name" value="Lactamase_B"/>
    <property type="match status" value="1"/>
</dbReference>
<proteinExistence type="predicted"/>
<dbReference type="InterPro" id="IPR050662">
    <property type="entry name" value="Sec-metab_biosynth-thioest"/>
</dbReference>
<dbReference type="PANTHER" id="PTHR23131">
    <property type="entry name" value="ENDORIBONUCLEASE LACTB2"/>
    <property type="match status" value="1"/>
</dbReference>
<dbReference type="KEGG" id="ptx:ABW99_14845"/>
<reference evidence="3" key="1">
    <citation type="submission" date="2015-06" db="EMBL/GenBank/DDBJ databases">
        <authorList>
            <person name="Lim Y.L."/>
            <person name="Ee R."/>
            <person name="Yong D."/>
            <person name="How K.Y."/>
            <person name="Yin W.F."/>
            <person name="Chan K.G."/>
        </authorList>
    </citation>
    <scope>NUCLEOTIDE SEQUENCE [LARGE SCALE GENOMIC DNA]</scope>
    <source>
        <strain evidence="3">DSM 25325</strain>
    </source>
</reference>
<dbReference type="OrthoDB" id="2971563at2"/>
<dbReference type="GO" id="GO:0016787">
    <property type="term" value="F:hydrolase activity"/>
    <property type="evidence" value="ECO:0007669"/>
    <property type="project" value="UniProtKB-KW"/>
</dbReference>
<evidence type="ECO:0000313" key="3">
    <source>
        <dbReference type="Proteomes" id="UP000036700"/>
    </source>
</evidence>
<accession>A0A0G3ETF1</accession>
<dbReference type="AlphaFoldDB" id="A0A0G3ETF1"/>
<dbReference type="EMBL" id="CP011568">
    <property type="protein sequence ID" value="AKJ69304.1"/>
    <property type="molecule type" value="Genomic_DNA"/>
</dbReference>
<feature type="domain" description="Metallo-beta-lactamase" evidence="1">
    <location>
        <begin position="42"/>
        <end position="271"/>
    </location>
</feature>
<protein>
    <submittedName>
        <fullName evidence="2">Zn-dependent hydrolase</fullName>
    </submittedName>
</protein>
<dbReference type="SUPFAM" id="SSF56281">
    <property type="entry name" value="Metallo-hydrolase/oxidoreductase"/>
    <property type="match status" value="1"/>
</dbReference>
<dbReference type="InterPro" id="IPR036866">
    <property type="entry name" value="RibonucZ/Hydroxyglut_hydro"/>
</dbReference>
<dbReference type="Gene3D" id="1.10.10.10">
    <property type="entry name" value="Winged helix-like DNA-binding domain superfamily/Winged helix DNA-binding domain"/>
    <property type="match status" value="1"/>
</dbReference>
<keyword evidence="3" id="KW-1185">Reference proteome</keyword>
<evidence type="ECO:0000259" key="1">
    <source>
        <dbReference type="SMART" id="SM00849"/>
    </source>
</evidence>
<dbReference type="Pfam" id="PF00753">
    <property type="entry name" value="Lactamase_B"/>
    <property type="match status" value="1"/>
</dbReference>
<dbReference type="Proteomes" id="UP000036700">
    <property type="component" value="Chromosome"/>
</dbReference>
<dbReference type="Pfam" id="PF21221">
    <property type="entry name" value="B_lactamase-like_C"/>
    <property type="match status" value="1"/>
</dbReference>
<dbReference type="InterPro" id="IPR048933">
    <property type="entry name" value="B_lactamase-like_C"/>
</dbReference>
<evidence type="ECO:0000313" key="2">
    <source>
        <dbReference type="EMBL" id="AKJ69304.1"/>
    </source>
</evidence>